<dbReference type="PANTHER" id="PTHR22893">
    <property type="entry name" value="NADH OXIDOREDUCTASE-RELATED"/>
    <property type="match status" value="1"/>
</dbReference>
<dbReference type="SUPFAM" id="SSF51395">
    <property type="entry name" value="FMN-linked oxidoreductases"/>
    <property type="match status" value="1"/>
</dbReference>
<dbReference type="GO" id="GO:0005829">
    <property type="term" value="C:cytosol"/>
    <property type="evidence" value="ECO:0007669"/>
    <property type="project" value="UniProtKB-ARBA"/>
</dbReference>
<dbReference type="GO" id="GO:0016628">
    <property type="term" value="F:oxidoreductase activity, acting on the CH-CH group of donors, NAD or NADP as acceptor"/>
    <property type="evidence" value="ECO:0007669"/>
    <property type="project" value="UniProtKB-ARBA"/>
</dbReference>
<evidence type="ECO:0000256" key="3">
    <source>
        <dbReference type="ARBA" id="ARBA00023002"/>
    </source>
</evidence>
<dbReference type="CDD" id="cd02933">
    <property type="entry name" value="OYE_like_FMN"/>
    <property type="match status" value="1"/>
</dbReference>
<evidence type="ECO:0000313" key="6">
    <source>
        <dbReference type="Proteomes" id="UP000646365"/>
    </source>
</evidence>
<name>A0A8J2YNQ9_9PROT</name>
<dbReference type="InterPro" id="IPR045247">
    <property type="entry name" value="Oye-like"/>
</dbReference>
<dbReference type="Pfam" id="PF00724">
    <property type="entry name" value="Oxidored_FMN"/>
    <property type="match status" value="1"/>
</dbReference>
<comment type="cofactor">
    <cofactor evidence="1">
        <name>FMN</name>
        <dbReference type="ChEBI" id="CHEBI:58210"/>
    </cofactor>
</comment>
<dbReference type="Proteomes" id="UP000646365">
    <property type="component" value="Unassembled WGS sequence"/>
</dbReference>
<dbReference type="PANTHER" id="PTHR22893:SF91">
    <property type="entry name" value="NADPH DEHYDROGENASE 2-RELATED"/>
    <property type="match status" value="1"/>
</dbReference>
<keyword evidence="6" id="KW-1185">Reference proteome</keyword>
<evidence type="ECO:0000313" key="5">
    <source>
        <dbReference type="EMBL" id="GGE98599.1"/>
    </source>
</evidence>
<dbReference type="InterPro" id="IPR013785">
    <property type="entry name" value="Aldolase_TIM"/>
</dbReference>
<dbReference type="InterPro" id="IPR001155">
    <property type="entry name" value="OxRdtase_FMN_N"/>
</dbReference>
<dbReference type="Gene3D" id="3.20.20.70">
    <property type="entry name" value="Aldolase class I"/>
    <property type="match status" value="1"/>
</dbReference>
<dbReference type="EMBL" id="BMJQ01000001">
    <property type="protein sequence ID" value="GGE98599.1"/>
    <property type="molecule type" value="Genomic_DNA"/>
</dbReference>
<evidence type="ECO:0000259" key="4">
    <source>
        <dbReference type="Pfam" id="PF00724"/>
    </source>
</evidence>
<comment type="similarity">
    <text evidence="2">Belongs to the NADH:flavin oxidoreductase/NADH oxidase family.</text>
</comment>
<dbReference type="AlphaFoldDB" id="A0A8J2YNQ9"/>
<evidence type="ECO:0000256" key="1">
    <source>
        <dbReference type="ARBA" id="ARBA00001917"/>
    </source>
</evidence>
<dbReference type="FunFam" id="3.20.20.70:FF:000059">
    <property type="entry name" value="N-ethylmaleimide reductase, FMN-linked"/>
    <property type="match status" value="1"/>
</dbReference>
<accession>A0A8J2YNQ9</accession>
<proteinExistence type="inferred from homology"/>
<reference evidence="5" key="2">
    <citation type="submission" date="2020-09" db="EMBL/GenBank/DDBJ databases">
        <authorList>
            <person name="Sun Q."/>
            <person name="Zhou Y."/>
        </authorList>
    </citation>
    <scope>NUCLEOTIDE SEQUENCE</scope>
    <source>
        <strain evidence="5">CGMCC 1.15725</strain>
    </source>
</reference>
<sequence length="369" mass="39883">MSVQPLFTPHRMGDLVLPNRVVMAPLTRMRAGSADHVPTGLQVTHYAQRASAGLIIAEGTAISPDGFGWAGSPGLWSAEQVRGWQRVTDAVHTAGGRIVTQLWHTGALSHPDLLDGRTPLSASAVDPEQLSATAAGRKPTVVPRAMTRAEIRQTVADYANAAHNAMEAGFDGVQIQANYLYLIAQFLNRTTNRRTDAYGGGHEGRARFLFEVIEAVLDVVEPGQVGVKLSPMHEGGAFAAHDETLPMAEYAIRELNGYGLSHLLMMGASTDFTGTPLEPLKGDGMFEHFRPIFRGTLIANVEMDRERANRLIERGVADMVAFGRPYIANPDLVERLKTGAPLAAVDWDTVYGAGPEGYTDYPALEPAFN</sequence>
<dbReference type="GO" id="GO:0010181">
    <property type="term" value="F:FMN binding"/>
    <property type="evidence" value="ECO:0007669"/>
    <property type="project" value="InterPro"/>
</dbReference>
<keyword evidence="3" id="KW-0560">Oxidoreductase</keyword>
<evidence type="ECO:0000256" key="2">
    <source>
        <dbReference type="ARBA" id="ARBA00005979"/>
    </source>
</evidence>
<organism evidence="5 6">
    <name type="scientific">Aliidongia dinghuensis</name>
    <dbReference type="NCBI Taxonomy" id="1867774"/>
    <lineage>
        <taxon>Bacteria</taxon>
        <taxon>Pseudomonadati</taxon>
        <taxon>Pseudomonadota</taxon>
        <taxon>Alphaproteobacteria</taxon>
        <taxon>Rhodospirillales</taxon>
        <taxon>Dongiaceae</taxon>
        <taxon>Aliidongia</taxon>
    </lineage>
</organism>
<dbReference type="RefSeq" id="WP_189041156.1">
    <property type="nucleotide sequence ID" value="NZ_BMJQ01000001.1"/>
</dbReference>
<reference evidence="5" key="1">
    <citation type="journal article" date="2014" name="Int. J. Syst. Evol. Microbiol.">
        <title>Complete genome sequence of Corynebacterium casei LMG S-19264T (=DSM 44701T), isolated from a smear-ripened cheese.</title>
        <authorList>
            <consortium name="US DOE Joint Genome Institute (JGI-PGF)"/>
            <person name="Walter F."/>
            <person name="Albersmeier A."/>
            <person name="Kalinowski J."/>
            <person name="Ruckert C."/>
        </authorList>
    </citation>
    <scope>NUCLEOTIDE SEQUENCE</scope>
    <source>
        <strain evidence="5">CGMCC 1.15725</strain>
    </source>
</reference>
<protein>
    <submittedName>
        <fullName evidence="5">Alkene reductase</fullName>
    </submittedName>
</protein>
<gene>
    <name evidence="5" type="primary">nemA</name>
    <name evidence="5" type="ORF">GCM10011611_00100</name>
</gene>
<feature type="domain" description="NADH:flavin oxidoreductase/NADH oxidase N-terminal" evidence="4">
    <location>
        <begin position="6"/>
        <end position="341"/>
    </location>
</feature>
<comment type="caution">
    <text evidence="5">The sequence shown here is derived from an EMBL/GenBank/DDBJ whole genome shotgun (WGS) entry which is preliminary data.</text>
</comment>